<sequence length="189" mass="20345">MPRITVAQQVVLVSVGGDVTLECQATGIPPPLVHWFKGELEVGSAPSVVQDEHRGTLHIKGVQEVNAGQYSCVASSSAGTSAGTVSLEVGAGPLFSEAPVDVTANVGENITLLCTARGFPQPAVTWRRQDGRQIPTRTDGHSRTKQLESGHLLIQSELSTKLYRASERWSAVQAKTHPWLPCTDWHEMV</sequence>
<evidence type="ECO:0000256" key="2">
    <source>
        <dbReference type="ARBA" id="ARBA00023157"/>
    </source>
</evidence>
<reference evidence="5 6" key="1">
    <citation type="submission" date="2019-03" db="EMBL/GenBank/DDBJ databases">
        <title>First draft genome of Liparis tanakae, snailfish: a comprehensive survey of snailfish specific genes.</title>
        <authorList>
            <person name="Kim W."/>
            <person name="Song I."/>
            <person name="Jeong J.-H."/>
            <person name="Kim D."/>
            <person name="Kim S."/>
            <person name="Ryu S."/>
            <person name="Song J.Y."/>
            <person name="Lee S.K."/>
        </authorList>
    </citation>
    <scope>NUCLEOTIDE SEQUENCE [LARGE SCALE GENOMIC DNA]</scope>
    <source>
        <tissue evidence="5">Muscle</tissue>
    </source>
</reference>
<dbReference type="InterPro" id="IPR007110">
    <property type="entry name" value="Ig-like_dom"/>
</dbReference>
<keyword evidence="3" id="KW-0393">Immunoglobulin domain</keyword>
<dbReference type="GO" id="GO:0043025">
    <property type="term" value="C:neuronal cell body"/>
    <property type="evidence" value="ECO:0007669"/>
    <property type="project" value="TreeGrafter"/>
</dbReference>
<dbReference type="SMART" id="SM00409">
    <property type="entry name" value="IG"/>
    <property type="match status" value="2"/>
</dbReference>
<dbReference type="SUPFAM" id="SSF48726">
    <property type="entry name" value="Immunoglobulin"/>
    <property type="match status" value="2"/>
</dbReference>
<dbReference type="EMBL" id="SRLO01000015">
    <property type="protein sequence ID" value="TNN86545.1"/>
    <property type="molecule type" value="Genomic_DNA"/>
</dbReference>
<dbReference type="Pfam" id="PF13927">
    <property type="entry name" value="Ig_3"/>
    <property type="match status" value="2"/>
</dbReference>
<dbReference type="InterPro" id="IPR050958">
    <property type="entry name" value="Cell_Adh-Cytoskel_Orgn"/>
</dbReference>
<dbReference type="OrthoDB" id="8945556at2759"/>
<keyword evidence="6" id="KW-1185">Reference proteome</keyword>
<dbReference type="InterPro" id="IPR003598">
    <property type="entry name" value="Ig_sub2"/>
</dbReference>
<dbReference type="FunFam" id="2.60.40.10:FF:000032">
    <property type="entry name" value="palladin isoform X1"/>
    <property type="match status" value="1"/>
</dbReference>
<dbReference type="Gene3D" id="2.60.40.10">
    <property type="entry name" value="Immunoglobulins"/>
    <property type="match status" value="2"/>
</dbReference>
<dbReference type="GO" id="GO:0008046">
    <property type="term" value="F:axon guidance receptor activity"/>
    <property type="evidence" value="ECO:0007669"/>
    <property type="project" value="TreeGrafter"/>
</dbReference>
<proteinExistence type="predicted"/>
<feature type="domain" description="Ig-like" evidence="4">
    <location>
        <begin position="2"/>
        <end position="86"/>
    </location>
</feature>
<keyword evidence="2" id="KW-1015">Disulfide bond</keyword>
<dbReference type="GO" id="GO:0007156">
    <property type="term" value="P:homophilic cell adhesion via plasma membrane adhesion molecules"/>
    <property type="evidence" value="ECO:0007669"/>
    <property type="project" value="TreeGrafter"/>
</dbReference>
<dbReference type="PANTHER" id="PTHR45080">
    <property type="entry name" value="CONTACTIN 5"/>
    <property type="match status" value="1"/>
</dbReference>
<protein>
    <submittedName>
        <fullName evidence="5">Hemicentin-1</fullName>
    </submittedName>
</protein>
<feature type="domain" description="Ig-like" evidence="4">
    <location>
        <begin position="93"/>
        <end position="129"/>
    </location>
</feature>
<dbReference type="InterPro" id="IPR036179">
    <property type="entry name" value="Ig-like_dom_sf"/>
</dbReference>
<evidence type="ECO:0000256" key="3">
    <source>
        <dbReference type="ARBA" id="ARBA00023319"/>
    </source>
</evidence>
<dbReference type="InterPro" id="IPR003599">
    <property type="entry name" value="Ig_sub"/>
</dbReference>
<dbReference type="GO" id="GO:0030424">
    <property type="term" value="C:axon"/>
    <property type="evidence" value="ECO:0007669"/>
    <property type="project" value="TreeGrafter"/>
</dbReference>
<evidence type="ECO:0000313" key="6">
    <source>
        <dbReference type="Proteomes" id="UP000314294"/>
    </source>
</evidence>
<dbReference type="AlphaFoldDB" id="A0A4Z2J852"/>
<dbReference type="PROSITE" id="PS50835">
    <property type="entry name" value="IG_LIKE"/>
    <property type="match status" value="2"/>
</dbReference>
<dbReference type="GO" id="GO:0005886">
    <property type="term" value="C:plasma membrane"/>
    <property type="evidence" value="ECO:0007669"/>
    <property type="project" value="TreeGrafter"/>
</dbReference>
<dbReference type="InterPro" id="IPR013783">
    <property type="entry name" value="Ig-like_fold"/>
</dbReference>
<evidence type="ECO:0000313" key="5">
    <source>
        <dbReference type="EMBL" id="TNN86545.1"/>
    </source>
</evidence>
<keyword evidence="1" id="KW-0732">Signal</keyword>
<evidence type="ECO:0000256" key="1">
    <source>
        <dbReference type="ARBA" id="ARBA00022729"/>
    </source>
</evidence>
<dbReference type="PANTHER" id="PTHR45080:SF8">
    <property type="entry name" value="IG-LIKE DOMAIN-CONTAINING PROTEIN"/>
    <property type="match status" value="1"/>
</dbReference>
<organism evidence="5 6">
    <name type="scientific">Liparis tanakae</name>
    <name type="common">Tanaka's snailfish</name>
    <dbReference type="NCBI Taxonomy" id="230148"/>
    <lineage>
        <taxon>Eukaryota</taxon>
        <taxon>Metazoa</taxon>
        <taxon>Chordata</taxon>
        <taxon>Craniata</taxon>
        <taxon>Vertebrata</taxon>
        <taxon>Euteleostomi</taxon>
        <taxon>Actinopterygii</taxon>
        <taxon>Neopterygii</taxon>
        <taxon>Teleostei</taxon>
        <taxon>Neoteleostei</taxon>
        <taxon>Acanthomorphata</taxon>
        <taxon>Eupercaria</taxon>
        <taxon>Perciformes</taxon>
        <taxon>Cottioidei</taxon>
        <taxon>Cottales</taxon>
        <taxon>Liparidae</taxon>
        <taxon>Liparis</taxon>
    </lineage>
</organism>
<evidence type="ECO:0000259" key="4">
    <source>
        <dbReference type="PROSITE" id="PS50835"/>
    </source>
</evidence>
<dbReference type="SMART" id="SM00408">
    <property type="entry name" value="IGc2"/>
    <property type="match status" value="2"/>
</dbReference>
<dbReference type="Proteomes" id="UP000314294">
    <property type="component" value="Unassembled WGS sequence"/>
</dbReference>
<dbReference type="GO" id="GO:0050808">
    <property type="term" value="P:synapse organization"/>
    <property type="evidence" value="ECO:0007669"/>
    <property type="project" value="TreeGrafter"/>
</dbReference>
<name>A0A4Z2J852_9TELE</name>
<accession>A0A4Z2J852</accession>
<comment type="caution">
    <text evidence="5">The sequence shown here is derived from an EMBL/GenBank/DDBJ whole genome shotgun (WGS) entry which is preliminary data.</text>
</comment>
<gene>
    <name evidence="5" type="primary">HMCN1_9</name>
    <name evidence="5" type="ORF">EYF80_003315</name>
</gene>